<dbReference type="PANTHER" id="PTHR24020">
    <property type="entry name" value="COLLAGEN ALPHA"/>
    <property type="match status" value="1"/>
</dbReference>
<name>A0A0B1S8I5_OESDE</name>
<dbReference type="PROSITE" id="PS50234">
    <property type="entry name" value="VWFA"/>
    <property type="match status" value="1"/>
</dbReference>
<dbReference type="OrthoDB" id="5862683at2759"/>
<evidence type="ECO:0000313" key="2">
    <source>
        <dbReference type="EMBL" id="KHJ81598.1"/>
    </source>
</evidence>
<dbReference type="Pfam" id="PF00092">
    <property type="entry name" value="VWA"/>
    <property type="match status" value="1"/>
</dbReference>
<accession>A0A0B1S8I5</accession>
<dbReference type="Gene3D" id="3.40.50.410">
    <property type="entry name" value="von Willebrand factor, type A domain"/>
    <property type="match status" value="1"/>
</dbReference>
<dbReference type="EMBL" id="KN587780">
    <property type="protein sequence ID" value="KHJ81598.1"/>
    <property type="molecule type" value="Genomic_DNA"/>
</dbReference>
<dbReference type="InterPro" id="IPR002035">
    <property type="entry name" value="VWF_A"/>
</dbReference>
<protein>
    <recommendedName>
        <fullName evidence="1">VWFA domain-containing protein</fullName>
    </recommendedName>
</protein>
<reference evidence="2 3" key="1">
    <citation type="submission" date="2014-03" db="EMBL/GenBank/DDBJ databases">
        <title>Draft genome of the hookworm Oesophagostomum dentatum.</title>
        <authorList>
            <person name="Mitreva M."/>
        </authorList>
    </citation>
    <scope>NUCLEOTIDE SEQUENCE [LARGE SCALE GENOMIC DNA]</scope>
    <source>
        <strain evidence="2 3">OD-Hann</strain>
    </source>
</reference>
<proteinExistence type="predicted"/>
<dbReference type="InterPro" id="IPR036465">
    <property type="entry name" value="vWFA_dom_sf"/>
</dbReference>
<gene>
    <name evidence="2" type="ORF">OESDEN_18715</name>
</gene>
<dbReference type="SUPFAM" id="SSF53300">
    <property type="entry name" value="vWA-like"/>
    <property type="match status" value="1"/>
</dbReference>
<keyword evidence="3" id="KW-1185">Reference proteome</keyword>
<evidence type="ECO:0000259" key="1">
    <source>
        <dbReference type="PROSITE" id="PS50234"/>
    </source>
</evidence>
<evidence type="ECO:0000313" key="3">
    <source>
        <dbReference type="Proteomes" id="UP000053660"/>
    </source>
</evidence>
<sequence length="111" mass="12418">MVVLDTSNTVKVLDYRVMKELLKSFLLDHFDLTQDKVRVGIVKYGDSAEVPISLGDYDHIDDLLHRISEARRVKGKPRLDLALKEVAGELLISGSEDVPKFVLILKNGPST</sequence>
<dbReference type="AlphaFoldDB" id="A0A0B1S8I5"/>
<dbReference type="Proteomes" id="UP000053660">
    <property type="component" value="Unassembled WGS sequence"/>
</dbReference>
<dbReference type="InterPro" id="IPR050525">
    <property type="entry name" value="ECM_Assembly_Org"/>
</dbReference>
<organism evidence="2 3">
    <name type="scientific">Oesophagostomum dentatum</name>
    <name type="common">Nodular worm</name>
    <dbReference type="NCBI Taxonomy" id="61180"/>
    <lineage>
        <taxon>Eukaryota</taxon>
        <taxon>Metazoa</taxon>
        <taxon>Ecdysozoa</taxon>
        <taxon>Nematoda</taxon>
        <taxon>Chromadorea</taxon>
        <taxon>Rhabditida</taxon>
        <taxon>Rhabditina</taxon>
        <taxon>Rhabditomorpha</taxon>
        <taxon>Strongyloidea</taxon>
        <taxon>Strongylidae</taxon>
        <taxon>Oesophagostomum</taxon>
    </lineage>
</organism>
<dbReference type="PANTHER" id="PTHR24020:SF84">
    <property type="entry name" value="VWFA DOMAIN-CONTAINING PROTEIN"/>
    <property type="match status" value="1"/>
</dbReference>
<feature type="domain" description="VWFA" evidence="1">
    <location>
        <begin position="1"/>
        <end position="111"/>
    </location>
</feature>